<evidence type="ECO:0000313" key="1">
    <source>
        <dbReference type="EMBL" id="KAJ2982755.1"/>
    </source>
</evidence>
<keyword evidence="2" id="KW-1185">Reference proteome</keyword>
<dbReference type="Proteomes" id="UP001143910">
    <property type="component" value="Unassembled WGS sequence"/>
</dbReference>
<gene>
    <name evidence="1" type="ORF">NQ176_g1176</name>
</gene>
<name>A0ACC1NTX2_9HYPO</name>
<organism evidence="1 2">
    <name type="scientific">Zarea fungicola</name>
    <dbReference type="NCBI Taxonomy" id="93591"/>
    <lineage>
        <taxon>Eukaryota</taxon>
        <taxon>Fungi</taxon>
        <taxon>Dikarya</taxon>
        <taxon>Ascomycota</taxon>
        <taxon>Pezizomycotina</taxon>
        <taxon>Sordariomycetes</taxon>
        <taxon>Hypocreomycetidae</taxon>
        <taxon>Hypocreales</taxon>
        <taxon>Cordycipitaceae</taxon>
        <taxon>Zarea</taxon>
    </lineage>
</organism>
<reference evidence="1" key="1">
    <citation type="submission" date="2022-08" db="EMBL/GenBank/DDBJ databases">
        <title>Genome Sequence of Lecanicillium fungicola.</title>
        <authorList>
            <person name="Buettner E."/>
        </authorList>
    </citation>
    <scope>NUCLEOTIDE SEQUENCE</scope>
    <source>
        <strain evidence="1">Babe33</strain>
    </source>
</reference>
<sequence>MAGNKKKKKPAANPARGFATTSIAAKPRPEATEAESTPAATLDKKDAPPSNSDEARSNGATQDKQLSAEEFEKQLEESELQLLVEKLSQKCKRDGARQRSRLETDRRLLRGQAESLNSVKWFNTEVMDHIQDLISGETRFSVSNLSAEGHTAAKMPSEEEMVARLWTLQLTLQSSGFQDARVGAAIKYILDISPNISAPGKDLIWGLEESLDWLARECNVSELPPYESKPKAPTKGETPSDSPVPSRSATPKPGHRQPSKIADGRDWKNVSPAKKVVVTCDSDIEPDDLIPEYISSKTKLLGLVRNDETSDAMAMARLEAKISMIENDVLFDKMAADLQWREKKITLEQQFAARRQIEAREPTEPVQPKEDVNDEAERIAAEILAQGEEMDDLGGLFDSLPQTEIDPATGKSRTVITGTDGVQLVIRDFGKWTGVGPRRILEEACRDAAVKIQYNVVSDASFSSQQSLVISWNKAQELPLPISSSDVTTNLLPTQFFFSMAGVATPDAKQSEAYIATVALFHIFSTNTREEKVNLRLPPVWKDVWSELAETRKSHTDAADRAVVRDLRSLVRERLDQELEDGVIIQGAFRGRGTARQQSEATDGINRTKQSNGNADLLRKIWADKSNTLKFQSMLASRMQLPMWNFRSQVLAAVAAHQVVIVCGETGCGKSTQVPSFLLEHELANGKHCKIYCTEPRRISAISLARRVSEELGENRNDVGTNRSLVGYSIRLEANVAKETRLIYATIGIVMRMLEGSNDLKEVTHLVLDEVHERSIDSDFLLIVLKRLMTQRKDLKVVLMSATVDADRFSAYLGGAPVLNVPGRTFPVEVRYLEDAIELTNYTPPHAAGDKMVDLDDDVGEADADAPKSDTSQSLAAYSPKTRNTLSQLDEYQIEFDLIVQLIARIATDDDLQTYSNAILVFLPGIAEIRTLNDMLLGDPRFAKEWLIYPLHSTIATDDQESAFLVPPPGIRKIVLATNIAETGITIPDVTCVIDTGKHREMRFDERRQLSRLIDTFISRANAKQRRGRAGRVQKGLCFHMFTQYRHNNLMSDQQTPEMLRLSLQDLAIRVKICKIGGIEDTLGDALDPPSAKNIRRAIDALVDVRALTPGEELTPLGHQLARLPLDVFLGKLILFGTVFKCLDMALTLAAILSSKSPFSAPFGQRAQADNARAAFRRADSDLLTVYNAYLGWKKTCQSNSGIGKEMQFCRKNFLSHQTLSNIEDLKGQLLVSLADSGFLPLTDEERKALARQRFSGGRGRRQQFFDIPGRVNMHSDNDVVSASIVAWSFYPKLLVRDTPGMKGMRNIGNNQSISIHPSSVNRGHFDMKWLSYYHIMQSKSVYRAHETTATDPFAIALLCGDVRIDMFAGVIVLDGNRGRFAAPDWKTLLAIKVLRTRLRELLTRSFKQPGKLPTAQHEKWLDVWQRLFTQDFNQEKSIGLKT</sequence>
<dbReference type="EMBL" id="JANJQO010000059">
    <property type="protein sequence ID" value="KAJ2982755.1"/>
    <property type="molecule type" value="Genomic_DNA"/>
</dbReference>
<evidence type="ECO:0000313" key="2">
    <source>
        <dbReference type="Proteomes" id="UP001143910"/>
    </source>
</evidence>
<proteinExistence type="predicted"/>
<accession>A0ACC1NTX2</accession>
<protein>
    <submittedName>
        <fullName evidence="1">Uncharacterized protein</fullName>
    </submittedName>
</protein>
<comment type="caution">
    <text evidence="1">The sequence shown here is derived from an EMBL/GenBank/DDBJ whole genome shotgun (WGS) entry which is preliminary data.</text>
</comment>